<dbReference type="FunFam" id="3.40.50.720:FF:000053">
    <property type="entry name" value="Quinone oxidoreductase 1"/>
    <property type="match status" value="1"/>
</dbReference>
<dbReference type="OrthoDB" id="48317at2759"/>
<name>A0A7H9HSW6_9SACH</name>
<dbReference type="InterPro" id="IPR013154">
    <property type="entry name" value="ADH-like_N"/>
</dbReference>
<dbReference type="GO" id="GO:0003960">
    <property type="term" value="F:quinone reductase (NADPH) activity"/>
    <property type="evidence" value="ECO:0007669"/>
    <property type="project" value="InterPro"/>
</dbReference>
<dbReference type="InterPro" id="IPR002364">
    <property type="entry name" value="Quin_OxRdtase/zeta-crystal_CS"/>
</dbReference>
<evidence type="ECO:0000313" key="6">
    <source>
        <dbReference type="EMBL" id="QLQ80411.1"/>
    </source>
</evidence>
<dbReference type="PANTHER" id="PTHR48106:SF13">
    <property type="entry name" value="QUINONE OXIDOREDUCTASE-RELATED"/>
    <property type="match status" value="1"/>
</dbReference>
<dbReference type="Proteomes" id="UP000510647">
    <property type="component" value="Chromosome 4"/>
</dbReference>
<dbReference type="SUPFAM" id="SSF51735">
    <property type="entry name" value="NAD(P)-binding Rossmann-fold domains"/>
    <property type="match status" value="1"/>
</dbReference>
<dbReference type="Gene3D" id="3.90.180.10">
    <property type="entry name" value="Medium-chain alcohol dehydrogenases, catalytic domain"/>
    <property type="match status" value="1"/>
</dbReference>
<gene>
    <name evidence="6" type="ORF">HG537_0D04120</name>
</gene>
<dbReference type="Pfam" id="PF00107">
    <property type="entry name" value="ADH_zinc_N"/>
    <property type="match status" value="1"/>
</dbReference>
<keyword evidence="2" id="KW-0560">Oxidoreductase</keyword>
<evidence type="ECO:0000313" key="7">
    <source>
        <dbReference type="Proteomes" id="UP000510647"/>
    </source>
</evidence>
<evidence type="ECO:0000256" key="2">
    <source>
        <dbReference type="ARBA" id="ARBA00023002"/>
    </source>
</evidence>
<proteinExistence type="predicted"/>
<dbReference type="Pfam" id="PF08240">
    <property type="entry name" value="ADH_N"/>
    <property type="match status" value="1"/>
</dbReference>
<evidence type="ECO:0000259" key="5">
    <source>
        <dbReference type="SMART" id="SM00829"/>
    </source>
</evidence>
<dbReference type="GO" id="GO:0035925">
    <property type="term" value="F:mRNA 3'-UTR AU-rich region binding"/>
    <property type="evidence" value="ECO:0007669"/>
    <property type="project" value="TreeGrafter"/>
</dbReference>
<dbReference type="CDD" id="cd05286">
    <property type="entry name" value="QOR2"/>
    <property type="match status" value="1"/>
</dbReference>
<evidence type="ECO:0000256" key="4">
    <source>
        <dbReference type="ARBA" id="ARBA00070796"/>
    </source>
</evidence>
<reference evidence="6 7" key="1">
    <citation type="submission" date="2020-06" db="EMBL/GenBank/DDBJ databases">
        <title>The yeast mating-type switching endonuclease HO is a domesticated member of an unorthodox homing genetic element family.</title>
        <authorList>
            <person name="Coughlan A.Y."/>
            <person name="Lombardi L."/>
            <person name="Braun-Galleani S."/>
            <person name="Martos A.R."/>
            <person name="Galeote V."/>
            <person name="Bigey F."/>
            <person name="Dequin S."/>
            <person name="Byrne K.P."/>
            <person name="Wolfe K.H."/>
        </authorList>
    </citation>
    <scope>NUCLEOTIDE SEQUENCE [LARGE SCALE GENOMIC DNA]</scope>
    <source>
        <strain evidence="6 7">CBS2947</strain>
    </source>
</reference>
<dbReference type="AlphaFoldDB" id="A0A7H9HSW6"/>
<dbReference type="InterPro" id="IPR047618">
    <property type="entry name" value="QOR-like"/>
</dbReference>
<organism evidence="6 7">
    <name type="scientific">Torulaspora globosa</name>
    <dbReference type="NCBI Taxonomy" id="48254"/>
    <lineage>
        <taxon>Eukaryota</taxon>
        <taxon>Fungi</taxon>
        <taxon>Dikarya</taxon>
        <taxon>Ascomycota</taxon>
        <taxon>Saccharomycotina</taxon>
        <taxon>Saccharomycetes</taxon>
        <taxon>Saccharomycetales</taxon>
        <taxon>Saccharomycetaceae</taxon>
        <taxon>Torulaspora</taxon>
    </lineage>
</organism>
<keyword evidence="1" id="KW-0521">NADP</keyword>
<sequence>MNRFRFISVAKRSMSSLSGSSMPKTQKVILINDVGDYDVIQYENYAVPLINDNEILIKNKFAGVNFIEAYFRKGIYPAQLPYLLGREATGVVVAKGHGVSNFQVGDKVGYLSGATFAQYTKYPAVGKIVKLPSNASDEKLKLYTAGLLQGLTALTFIQDAYEVKKDDYILLYAAAGGVGLIMTQLLKRKGAHTIAVVSNEEKRKLVQEFGAEYVINSSDEDILGKVLQITNGRGVDSVFDSVGKDTFEISLEALKIKGTFVSFGNASGPIPPFPPTMLSPKNIKFVRPQLYGYITEPADWERYSKDLLDLLETGDLKILINKTYPLEAYKQAARDLESRKTTGKLVLEIPQ</sequence>
<dbReference type="PANTHER" id="PTHR48106">
    <property type="entry name" value="QUINONE OXIDOREDUCTASE PIG3-RELATED"/>
    <property type="match status" value="1"/>
</dbReference>
<dbReference type="EMBL" id="CP059270">
    <property type="protein sequence ID" value="QLQ80411.1"/>
    <property type="molecule type" value="Genomic_DNA"/>
</dbReference>
<dbReference type="GO" id="GO:0070402">
    <property type="term" value="F:NADPH binding"/>
    <property type="evidence" value="ECO:0007669"/>
    <property type="project" value="TreeGrafter"/>
</dbReference>
<keyword evidence="7" id="KW-1185">Reference proteome</keyword>
<feature type="domain" description="Enoyl reductase (ER)" evidence="5">
    <location>
        <begin position="35"/>
        <end position="347"/>
    </location>
</feature>
<dbReference type="InterPro" id="IPR011032">
    <property type="entry name" value="GroES-like_sf"/>
</dbReference>
<protein>
    <recommendedName>
        <fullName evidence="4">Probable quinone oxidoreductase</fullName>
    </recommendedName>
    <alternativeName>
        <fullName evidence="3">NADPH:quinone reductase</fullName>
    </alternativeName>
</protein>
<dbReference type="InterPro" id="IPR013149">
    <property type="entry name" value="ADH-like_C"/>
</dbReference>
<dbReference type="SUPFAM" id="SSF50129">
    <property type="entry name" value="GroES-like"/>
    <property type="match status" value="1"/>
</dbReference>
<dbReference type="GO" id="GO:0005829">
    <property type="term" value="C:cytosol"/>
    <property type="evidence" value="ECO:0007669"/>
    <property type="project" value="TreeGrafter"/>
</dbReference>
<dbReference type="Gene3D" id="3.40.50.720">
    <property type="entry name" value="NAD(P)-binding Rossmann-like Domain"/>
    <property type="match status" value="1"/>
</dbReference>
<dbReference type="InterPro" id="IPR036291">
    <property type="entry name" value="NAD(P)-bd_dom_sf"/>
</dbReference>
<evidence type="ECO:0000256" key="3">
    <source>
        <dbReference type="ARBA" id="ARBA00043088"/>
    </source>
</evidence>
<accession>A0A7H9HSW6</accession>
<dbReference type="SMART" id="SM00829">
    <property type="entry name" value="PKS_ER"/>
    <property type="match status" value="1"/>
</dbReference>
<evidence type="ECO:0000256" key="1">
    <source>
        <dbReference type="ARBA" id="ARBA00022857"/>
    </source>
</evidence>
<dbReference type="PROSITE" id="PS01162">
    <property type="entry name" value="QOR_ZETA_CRYSTAL"/>
    <property type="match status" value="1"/>
</dbReference>
<dbReference type="GO" id="GO:0008270">
    <property type="term" value="F:zinc ion binding"/>
    <property type="evidence" value="ECO:0007669"/>
    <property type="project" value="InterPro"/>
</dbReference>
<dbReference type="InterPro" id="IPR020843">
    <property type="entry name" value="ER"/>
</dbReference>